<evidence type="ECO:0000313" key="7">
    <source>
        <dbReference type="Proteomes" id="UP001230188"/>
    </source>
</evidence>
<organism evidence="6 7">
    <name type="scientific">Chrysophaeum taylorii</name>
    <dbReference type="NCBI Taxonomy" id="2483200"/>
    <lineage>
        <taxon>Eukaryota</taxon>
        <taxon>Sar</taxon>
        <taxon>Stramenopiles</taxon>
        <taxon>Ochrophyta</taxon>
        <taxon>Pelagophyceae</taxon>
        <taxon>Pelagomonadales</taxon>
        <taxon>Pelagomonadaceae</taxon>
        <taxon>Chrysophaeum</taxon>
    </lineage>
</organism>
<dbReference type="Gene3D" id="1.10.8.10">
    <property type="entry name" value="DNA helicase RuvA subunit, C-terminal domain"/>
    <property type="match status" value="1"/>
</dbReference>
<dbReference type="GO" id="GO:0005739">
    <property type="term" value="C:mitochondrion"/>
    <property type="evidence" value="ECO:0007669"/>
    <property type="project" value="UniProtKB-SubCell"/>
</dbReference>
<dbReference type="InterPro" id="IPR014039">
    <property type="entry name" value="Transl_elong_EFTs/EF1B_dimer"/>
</dbReference>
<feature type="domain" description="Translation elongation factor EFTs/EF1B dimerisation" evidence="5">
    <location>
        <begin position="67"/>
        <end position="288"/>
    </location>
</feature>
<dbReference type="SUPFAM" id="SSF54713">
    <property type="entry name" value="Elongation factor Ts (EF-Ts), dimerisation domain"/>
    <property type="match status" value="1"/>
</dbReference>
<dbReference type="FunFam" id="1.10.8.10:FF:000001">
    <property type="entry name" value="Elongation factor Ts"/>
    <property type="match status" value="1"/>
</dbReference>
<gene>
    <name evidence="6" type="ORF">CTAYLR_006650</name>
</gene>
<keyword evidence="7" id="KW-1185">Reference proteome</keyword>
<dbReference type="GO" id="GO:0070125">
    <property type="term" value="P:mitochondrial translational elongation"/>
    <property type="evidence" value="ECO:0007669"/>
    <property type="project" value="TreeGrafter"/>
</dbReference>
<dbReference type="Pfam" id="PF00889">
    <property type="entry name" value="EF_TS"/>
    <property type="match status" value="1"/>
</dbReference>
<dbReference type="InterPro" id="IPR001816">
    <property type="entry name" value="Transl_elong_EFTs/EF1B"/>
</dbReference>
<comment type="subcellular location">
    <subcellularLocation>
        <location evidence="4">Mitochondrion</location>
    </subcellularLocation>
</comment>
<proteinExistence type="inferred from homology"/>
<dbReference type="Gene3D" id="1.10.286.20">
    <property type="match status" value="1"/>
</dbReference>
<dbReference type="HAMAP" id="MF_00050">
    <property type="entry name" value="EF_Ts"/>
    <property type="match status" value="1"/>
</dbReference>
<name>A0AAD7XSP8_9STRA</name>
<comment type="similarity">
    <text evidence="1 4">Belongs to the EF-Ts family.</text>
</comment>
<comment type="function">
    <text evidence="4">Associates with the EF-Tu.GDP complex and induces the exchange of GDP to GTP. It remains bound to the aminoacyl-tRNA.EF-Tu.GTP complex up to the GTP hydrolysis stage on the ribosome.</text>
</comment>
<keyword evidence="3 4" id="KW-0648">Protein biosynthesis</keyword>
<evidence type="ECO:0000256" key="2">
    <source>
        <dbReference type="ARBA" id="ARBA00022768"/>
    </source>
</evidence>
<evidence type="ECO:0000313" key="6">
    <source>
        <dbReference type="EMBL" id="KAJ8610021.1"/>
    </source>
</evidence>
<evidence type="ECO:0000256" key="4">
    <source>
        <dbReference type="HAMAP-Rule" id="MF_03135"/>
    </source>
</evidence>
<protein>
    <recommendedName>
        <fullName evidence="4">Elongation factor Ts, mitochondrial</fullName>
        <shortName evidence="4">EF-Ts</shortName>
        <shortName evidence="4">EF-TsMt</shortName>
    </recommendedName>
</protein>
<dbReference type="Proteomes" id="UP001230188">
    <property type="component" value="Unassembled WGS sequence"/>
</dbReference>
<dbReference type="Gene3D" id="3.30.479.20">
    <property type="entry name" value="Elongation factor Ts, dimerisation domain"/>
    <property type="match status" value="2"/>
</dbReference>
<dbReference type="InterPro" id="IPR009060">
    <property type="entry name" value="UBA-like_sf"/>
</dbReference>
<keyword evidence="4" id="KW-0496">Mitochondrion</keyword>
<dbReference type="NCBIfam" id="TIGR00116">
    <property type="entry name" value="tsf"/>
    <property type="match status" value="1"/>
</dbReference>
<dbReference type="SUPFAM" id="SSF46934">
    <property type="entry name" value="UBA-like"/>
    <property type="match status" value="1"/>
</dbReference>
<keyword evidence="2 4" id="KW-0251">Elongation factor</keyword>
<dbReference type="InterPro" id="IPR036402">
    <property type="entry name" value="EF-Ts_dimer_sf"/>
</dbReference>
<dbReference type="EMBL" id="JAQMWT010000122">
    <property type="protein sequence ID" value="KAJ8610021.1"/>
    <property type="molecule type" value="Genomic_DNA"/>
</dbReference>
<comment type="caution">
    <text evidence="6">The sequence shown here is derived from an EMBL/GenBank/DDBJ whole genome shotgun (WGS) entry which is preliminary data.</text>
</comment>
<dbReference type="PANTHER" id="PTHR11741:SF0">
    <property type="entry name" value="ELONGATION FACTOR TS, MITOCHONDRIAL"/>
    <property type="match status" value="1"/>
</dbReference>
<dbReference type="CDD" id="cd14275">
    <property type="entry name" value="UBA_EF-Ts"/>
    <property type="match status" value="1"/>
</dbReference>
<evidence type="ECO:0000256" key="3">
    <source>
        <dbReference type="ARBA" id="ARBA00022917"/>
    </source>
</evidence>
<dbReference type="PANTHER" id="PTHR11741">
    <property type="entry name" value="ELONGATION FACTOR TS"/>
    <property type="match status" value="1"/>
</dbReference>
<reference evidence="6" key="1">
    <citation type="submission" date="2023-01" db="EMBL/GenBank/DDBJ databases">
        <title>Metagenome sequencing of chrysophaentin producing Chrysophaeum taylorii.</title>
        <authorList>
            <person name="Davison J."/>
            <person name="Bewley C."/>
        </authorList>
    </citation>
    <scope>NUCLEOTIDE SEQUENCE</scope>
    <source>
        <strain evidence="6">NIES-1699</strain>
    </source>
</reference>
<dbReference type="GO" id="GO:0003746">
    <property type="term" value="F:translation elongation factor activity"/>
    <property type="evidence" value="ECO:0007669"/>
    <property type="project" value="UniProtKB-UniRule"/>
</dbReference>
<evidence type="ECO:0000256" key="1">
    <source>
        <dbReference type="ARBA" id="ARBA00005532"/>
    </source>
</evidence>
<sequence length="304" mass="32165">MQLIKQLRQASGAPMADCKNAVMATASLEEAFEWLRKKGLSRAAKMADRVAEQGLVALRVNASRTLGCIVEVRSETDFVARNELFQARLRFSPLEAAEGGTLPTQASLTTKAAEVDAEALRELSLEAKDGTKRSTADAAVALSATVGEKVTLRRAAIVGSRDSLVAGYTHNTLATGLGSHAALVAVRSLSGASLADIQSMAEAAKRVAMHVVAAKPSYLDGSCVPEADLDAERAILQEQVASMNKPENIVAKILGSKLDKFVAERSLSTQLSVVDEGKRTIAKILKDDFGLELESYALLVAGKG</sequence>
<accession>A0AAD7XSP8</accession>
<evidence type="ECO:0000259" key="5">
    <source>
        <dbReference type="Pfam" id="PF00889"/>
    </source>
</evidence>
<dbReference type="AlphaFoldDB" id="A0AAD7XSP8"/>